<feature type="transmembrane region" description="Helical" evidence="6">
    <location>
        <begin position="242"/>
        <end position="263"/>
    </location>
</feature>
<dbReference type="GO" id="GO:0022857">
    <property type="term" value="F:transmembrane transporter activity"/>
    <property type="evidence" value="ECO:0007669"/>
    <property type="project" value="InterPro"/>
</dbReference>
<dbReference type="Proteomes" id="UP000019474">
    <property type="component" value="Unassembled WGS sequence"/>
</dbReference>
<dbReference type="InterPro" id="IPR002293">
    <property type="entry name" value="AA/rel_permease1"/>
</dbReference>
<dbReference type="EMBL" id="ALXG01000037">
    <property type="protein sequence ID" value="ETO40228.1"/>
    <property type="molecule type" value="Genomic_DNA"/>
</dbReference>
<evidence type="ECO:0000256" key="3">
    <source>
        <dbReference type="ARBA" id="ARBA00022692"/>
    </source>
</evidence>
<keyword evidence="5 6" id="KW-0472">Membrane</keyword>
<proteinExistence type="predicted"/>
<comment type="subcellular location">
    <subcellularLocation>
        <location evidence="1">Cell membrane</location>
        <topology evidence="1">Multi-pass membrane protein</topology>
    </subcellularLocation>
</comment>
<gene>
    <name evidence="7" type="ORF">B808_870</name>
</gene>
<keyword evidence="4 6" id="KW-1133">Transmembrane helix</keyword>
<evidence type="ECO:0000256" key="1">
    <source>
        <dbReference type="ARBA" id="ARBA00004651"/>
    </source>
</evidence>
<evidence type="ECO:0000313" key="8">
    <source>
        <dbReference type="Proteomes" id="UP000019474"/>
    </source>
</evidence>
<feature type="transmembrane region" description="Helical" evidence="6">
    <location>
        <begin position="460"/>
        <end position="480"/>
    </location>
</feature>
<evidence type="ECO:0000256" key="5">
    <source>
        <dbReference type="ARBA" id="ARBA00023136"/>
    </source>
</evidence>
<dbReference type="PANTHER" id="PTHR42770">
    <property type="entry name" value="AMINO ACID TRANSPORTER-RELATED"/>
    <property type="match status" value="1"/>
</dbReference>
<keyword evidence="8" id="KW-1185">Reference proteome</keyword>
<feature type="transmembrane region" description="Helical" evidence="6">
    <location>
        <begin position="86"/>
        <end position="108"/>
    </location>
</feature>
<keyword evidence="2" id="KW-1003">Cell membrane</keyword>
<protein>
    <submittedName>
        <fullName evidence="7">Arginine, ornithine antiporter ArcD</fullName>
    </submittedName>
</protein>
<feature type="transmembrane region" description="Helical" evidence="6">
    <location>
        <begin position="128"/>
        <end position="145"/>
    </location>
</feature>
<dbReference type="AlphaFoldDB" id="W9EDM5"/>
<accession>W9EDM5</accession>
<feature type="transmembrane region" description="Helical" evidence="6">
    <location>
        <begin position="40"/>
        <end position="65"/>
    </location>
</feature>
<dbReference type="Gene3D" id="1.20.1740.10">
    <property type="entry name" value="Amino acid/polyamine transporter I"/>
    <property type="match status" value="1"/>
</dbReference>
<organism evidence="7 8">
    <name type="scientific">Fructilactobacillus florum 8D</name>
    <dbReference type="NCBI Taxonomy" id="1221538"/>
    <lineage>
        <taxon>Bacteria</taxon>
        <taxon>Bacillati</taxon>
        <taxon>Bacillota</taxon>
        <taxon>Bacilli</taxon>
        <taxon>Lactobacillales</taxon>
        <taxon>Lactobacillaceae</taxon>
        <taxon>Fructilactobacillus</taxon>
    </lineage>
</organism>
<keyword evidence="3 6" id="KW-0812">Transmembrane</keyword>
<reference evidence="7 8" key="1">
    <citation type="submission" date="2012-08" db="EMBL/GenBank/DDBJ databases">
        <title>Genome sequencing of Lactobacillus florum 8D.</title>
        <authorList>
            <person name="Kim E.B."/>
            <person name="Marco M.L."/>
        </authorList>
    </citation>
    <scope>NUCLEOTIDE SEQUENCE [LARGE SCALE GENOMIC DNA]</scope>
    <source>
        <strain evidence="7 8">8D</strain>
    </source>
</reference>
<dbReference type="PIRSF" id="PIRSF006060">
    <property type="entry name" value="AA_transporter"/>
    <property type="match status" value="1"/>
</dbReference>
<evidence type="ECO:0000256" key="2">
    <source>
        <dbReference type="ARBA" id="ARBA00022475"/>
    </source>
</evidence>
<feature type="transmembrane region" description="Helical" evidence="6">
    <location>
        <begin position="157"/>
        <end position="180"/>
    </location>
</feature>
<feature type="transmembrane region" description="Helical" evidence="6">
    <location>
        <begin position="12"/>
        <end position="28"/>
    </location>
</feature>
<evidence type="ECO:0000313" key="7">
    <source>
        <dbReference type="EMBL" id="ETO40228.1"/>
    </source>
</evidence>
<feature type="transmembrane region" description="Helical" evidence="6">
    <location>
        <begin position="428"/>
        <end position="448"/>
    </location>
</feature>
<name>W9EDM5_9LACO</name>
<evidence type="ECO:0000256" key="6">
    <source>
        <dbReference type="SAM" id="Phobius"/>
    </source>
</evidence>
<dbReference type="RefSeq" id="WP_009167304.1">
    <property type="nucleotide sequence ID" value="NZ_ALXG01000037.1"/>
</dbReference>
<comment type="caution">
    <text evidence="7">The sequence shown here is derived from an EMBL/GenBank/DDBJ whole genome shotgun (WGS) entry which is preliminary data.</text>
</comment>
<dbReference type="InterPro" id="IPR050367">
    <property type="entry name" value="APC_superfamily"/>
</dbReference>
<feature type="transmembrane region" description="Helical" evidence="6">
    <location>
        <begin position="334"/>
        <end position="356"/>
    </location>
</feature>
<evidence type="ECO:0000256" key="4">
    <source>
        <dbReference type="ARBA" id="ARBA00022989"/>
    </source>
</evidence>
<dbReference type="PATRIC" id="fig|1221538.3.peg.878"/>
<dbReference type="Pfam" id="PF13520">
    <property type="entry name" value="AA_permease_2"/>
    <property type="match status" value="1"/>
</dbReference>
<feature type="transmembrane region" description="Helical" evidence="6">
    <location>
        <begin position="362"/>
        <end position="383"/>
    </location>
</feature>
<dbReference type="GO" id="GO:0005886">
    <property type="term" value="C:plasma membrane"/>
    <property type="evidence" value="ECO:0007669"/>
    <property type="project" value="UniProtKB-SubCell"/>
</dbReference>
<dbReference type="PANTHER" id="PTHR42770:SF4">
    <property type="entry name" value="ARGININE_ORNITHINE ANTIPORTER-RELATED"/>
    <property type="match status" value="1"/>
</dbReference>
<sequence length="483" mass="52920">MKQKHDEKIGRLGLTAFVLSAMVGGGIYDLPQNMAMHAGVIGQVGAWLVTGLIIGLVVRSFLILSQVRPQYTTGLYHYAQAGFGKFTAFFVSWGYWICQAFAIAAYAVLLTATLNVFWPGMFSGGNNWQAVIVGSIILWTMIFLITRGIQTTSRIDLVGTVCMLVIVAVFICSMLVAFHWKIFWQDPLGTAPHSHFKLGNPLQQVQHSLLTTLWVFSGVESAVVLSKKSKSQQAVRHATRDGFLLCLGLYAAVSILPLGVRSYEQVAGMSSPSTAVLLGMVLGPTGRLLITFGVIIAVLASWLSWILVLAEIPMAAAVSGTFPRWFGKINHRRVPIPSLLATGAIIQIIIIFTHFATAAFNTTLTIVATMTIPPYLISMLFLVKISARERTFNPQHEQVGVSRKTALITAVLASLGTLFMGYTAGLWYINLAFIIYALGIPLFIWTRHHDDPHQPIFGKFERWFALLIVSVAVGGLLLLLEVV</sequence>